<organism evidence="1 2">
    <name type="scientific">Neolewinella aurantiaca</name>
    <dbReference type="NCBI Taxonomy" id="2602767"/>
    <lineage>
        <taxon>Bacteria</taxon>
        <taxon>Pseudomonadati</taxon>
        <taxon>Bacteroidota</taxon>
        <taxon>Saprospiria</taxon>
        <taxon>Saprospirales</taxon>
        <taxon>Lewinellaceae</taxon>
        <taxon>Neolewinella</taxon>
    </lineage>
</organism>
<proteinExistence type="predicted"/>
<reference evidence="1 2" key="1">
    <citation type="submission" date="2019-08" db="EMBL/GenBank/DDBJ databases">
        <title>Lewinella sp. strain SSH13 Genome sequencing and assembly.</title>
        <authorList>
            <person name="Kim I."/>
        </authorList>
    </citation>
    <scope>NUCLEOTIDE SEQUENCE [LARGE SCALE GENOMIC DNA]</scope>
    <source>
        <strain evidence="1 2">SSH13</strain>
    </source>
</reference>
<evidence type="ECO:0000313" key="1">
    <source>
        <dbReference type="EMBL" id="TXF91209.1"/>
    </source>
</evidence>
<accession>A0A5C7FXK9</accession>
<name>A0A5C7FXK9_9BACT</name>
<protein>
    <recommendedName>
        <fullName evidence="3">Lipoprotein</fullName>
    </recommendedName>
</protein>
<dbReference type="Proteomes" id="UP000321907">
    <property type="component" value="Unassembled WGS sequence"/>
</dbReference>
<sequence>MRHHLLRVIAGILLLSFVGCQRNGWLLGNHQQRVVVLKIKAIDSTTFSQYYTLSFRSRSGKRGDILIDKQGGFLPDHLFPGTEFQPLMLRDVIEFRMDSISLRGHIITGGFYVDGERHIDLSNAARRPLYSLVPQGEIIP</sequence>
<evidence type="ECO:0000313" key="2">
    <source>
        <dbReference type="Proteomes" id="UP000321907"/>
    </source>
</evidence>
<dbReference type="EMBL" id="VOXD01000003">
    <property type="protein sequence ID" value="TXF91209.1"/>
    <property type="molecule type" value="Genomic_DNA"/>
</dbReference>
<dbReference type="PROSITE" id="PS51257">
    <property type="entry name" value="PROKAR_LIPOPROTEIN"/>
    <property type="match status" value="1"/>
</dbReference>
<dbReference type="AlphaFoldDB" id="A0A5C7FXK9"/>
<comment type="caution">
    <text evidence="1">The sequence shown here is derived from an EMBL/GenBank/DDBJ whole genome shotgun (WGS) entry which is preliminary data.</text>
</comment>
<gene>
    <name evidence="1" type="ORF">FUA23_03015</name>
</gene>
<evidence type="ECO:0008006" key="3">
    <source>
        <dbReference type="Google" id="ProtNLM"/>
    </source>
</evidence>
<dbReference type="RefSeq" id="WP_147929228.1">
    <property type="nucleotide sequence ID" value="NZ_VOXD01000003.1"/>
</dbReference>
<keyword evidence="2" id="KW-1185">Reference proteome</keyword>